<accession>A0A0A9C6F3</accession>
<proteinExistence type="predicted"/>
<organism evidence="2">
    <name type="scientific">Arundo donax</name>
    <name type="common">Giant reed</name>
    <name type="synonym">Donax arundinaceus</name>
    <dbReference type="NCBI Taxonomy" id="35708"/>
    <lineage>
        <taxon>Eukaryota</taxon>
        <taxon>Viridiplantae</taxon>
        <taxon>Streptophyta</taxon>
        <taxon>Embryophyta</taxon>
        <taxon>Tracheophyta</taxon>
        <taxon>Spermatophyta</taxon>
        <taxon>Magnoliopsida</taxon>
        <taxon>Liliopsida</taxon>
        <taxon>Poales</taxon>
        <taxon>Poaceae</taxon>
        <taxon>PACMAD clade</taxon>
        <taxon>Arundinoideae</taxon>
        <taxon>Arundineae</taxon>
        <taxon>Arundo</taxon>
    </lineage>
</organism>
<protein>
    <submittedName>
        <fullName evidence="2">Uncharacterized protein</fullName>
    </submittedName>
</protein>
<feature type="chain" id="PRO_5002060708" evidence="1">
    <location>
        <begin position="18"/>
        <end position="54"/>
    </location>
</feature>
<dbReference type="EMBL" id="GBRH01226789">
    <property type="protein sequence ID" value="JAD71106.1"/>
    <property type="molecule type" value="Transcribed_RNA"/>
</dbReference>
<name>A0A0A9C6F3_ARUDO</name>
<keyword evidence="1" id="KW-0732">Signal</keyword>
<dbReference type="AlphaFoldDB" id="A0A0A9C6F3"/>
<feature type="signal peptide" evidence="1">
    <location>
        <begin position="1"/>
        <end position="17"/>
    </location>
</feature>
<reference evidence="2" key="2">
    <citation type="journal article" date="2015" name="Data Brief">
        <title>Shoot transcriptome of the giant reed, Arundo donax.</title>
        <authorList>
            <person name="Barrero R.A."/>
            <person name="Guerrero F.D."/>
            <person name="Moolhuijzen P."/>
            <person name="Goolsby J.A."/>
            <person name="Tidwell J."/>
            <person name="Bellgard S.E."/>
            <person name="Bellgard M.I."/>
        </authorList>
    </citation>
    <scope>NUCLEOTIDE SEQUENCE</scope>
    <source>
        <tissue evidence="2">Shoot tissue taken approximately 20 cm above the soil surface</tissue>
    </source>
</reference>
<reference evidence="2" key="1">
    <citation type="submission" date="2014-09" db="EMBL/GenBank/DDBJ databases">
        <authorList>
            <person name="Magalhaes I.L.F."/>
            <person name="Oliveira U."/>
            <person name="Santos F.R."/>
            <person name="Vidigal T.H.D.A."/>
            <person name="Brescovit A.D."/>
            <person name="Santos A.J."/>
        </authorList>
    </citation>
    <scope>NUCLEOTIDE SEQUENCE</scope>
    <source>
        <tissue evidence="2">Shoot tissue taken approximately 20 cm above the soil surface</tissue>
    </source>
</reference>
<evidence type="ECO:0000313" key="2">
    <source>
        <dbReference type="EMBL" id="JAD71106.1"/>
    </source>
</evidence>
<sequence>MFGRLVIWMLLLKNNNATKCCWVRTVEHTLFFLLAKNRLIQSKLRMPYFTLLPY</sequence>
<evidence type="ECO:0000256" key="1">
    <source>
        <dbReference type="SAM" id="SignalP"/>
    </source>
</evidence>